<dbReference type="PANTHER" id="PTHR45698:SF1">
    <property type="entry name" value="TRACE AMINE-ASSOCIATED RECEPTOR 13C-LIKE"/>
    <property type="match status" value="1"/>
</dbReference>
<dbReference type="SUPFAM" id="SSF81321">
    <property type="entry name" value="Family A G protein-coupled receptor-like"/>
    <property type="match status" value="1"/>
</dbReference>
<keyword evidence="2 5" id="KW-0812">Transmembrane</keyword>
<reference evidence="7 8" key="1">
    <citation type="journal article" date="2019" name="Gigascience">
        <title>Whole-genome sequence of the oriental lung fluke Paragonimus westermani.</title>
        <authorList>
            <person name="Oey H."/>
            <person name="Zakrzewski M."/>
            <person name="Narain K."/>
            <person name="Devi K.R."/>
            <person name="Agatsuma T."/>
            <person name="Nawaratna S."/>
            <person name="Gobert G.N."/>
            <person name="Jones M.K."/>
            <person name="Ragan M.A."/>
            <person name="McManus D.P."/>
            <person name="Krause L."/>
        </authorList>
    </citation>
    <scope>NUCLEOTIDE SEQUENCE [LARGE SCALE GENOMIC DNA]</scope>
    <source>
        <strain evidence="7 8">IND2009</strain>
    </source>
</reference>
<feature type="domain" description="G-protein coupled receptors family 1 profile" evidence="6">
    <location>
        <begin position="101"/>
        <end position="277"/>
    </location>
</feature>
<evidence type="ECO:0000256" key="4">
    <source>
        <dbReference type="ARBA" id="ARBA00023136"/>
    </source>
</evidence>
<gene>
    <name evidence="7" type="ORF">DEA37_0011568</name>
</gene>
<feature type="transmembrane region" description="Helical" evidence="5">
    <location>
        <begin position="125"/>
        <end position="144"/>
    </location>
</feature>
<feature type="transmembrane region" description="Helical" evidence="5">
    <location>
        <begin position="175"/>
        <end position="198"/>
    </location>
</feature>
<dbReference type="PROSITE" id="PS50262">
    <property type="entry name" value="G_PROTEIN_RECEP_F1_2"/>
    <property type="match status" value="1"/>
</dbReference>
<sequence>MAIIPYDIPYSLNLFASVVGVLFNFVVFAVLFEFKIGSLVSNVLLRNQSLFAGCACLFVFISHLTNKQFYTNITILDMIICQVTSSNNLFWLAQILYVHNLICMTFDRLLAVLCPIWYRNAQQKLIGTLFVYLTFMVLILYPPLICKRGLVSGVCDRKYKWPGTWIQLVLDNYSYIWAILIYFVPIVLLFSTHIFIFCKLRKSSGKLLNVAVKGYKRSSNVQLNRLLLTTVSLTLLYTICYSLNTLYFLFAPSKEAIIFEVGTMFIVICSCLNPCAMICMNLALKRHLKSRLLKSP</sequence>
<dbReference type="AlphaFoldDB" id="A0A5J4N382"/>
<evidence type="ECO:0000259" key="6">
    <source>
        <dbReference type="PROSITE" id="PS50262"/>
    </source>
</evidence>
<dbReference type="InterPro" id="IPR017452">
    <property type="entry name" value="GPCR_Rhodpsn_7TM"/>
</dbReference>
<feature type="transmembrane region" description="Helical" evidence="5">
    <location>
        <begin position="12"/>
        <end position="32"/>
    </location>
</feature>
<evidence type="ECO:0000256" key="3">
    <source>
        <dbReference type="ARBA" id="ARBA00022989"/>
    </source>
</evidence>
<evidence type="ECO:0000256" key="5">
    <source>
        <dbReference type="SAM" id="Phobius"/>
    </source>
</evidence>
<comment type="caution">
    <text evidence="7">The sequence shown here is derived from an EMBL/GenBank/DDBJ whole genome shotgun (WGS) entry which is preliminary data.</text>
</comment>
<keyword evidence="3 5" id="KW-1133">Transmembrane helix</keyword>
<keyword evidence="8" id="KW-1185">Reference proteome</keyword>
<protein>
    <recommendedName>
        <fullName evidence="6">G-protein coupled receptors family 1 profile domain-containing protein</fullName>
    </recommendedName>
</protein>
<name>A0A5J4N382_9TREM</name>
<proteinExistence type="predicted"/>
<feature type="transmembrane region" description="Helical" evidence="5">
    <location>
        <begin position="256"/>
        <end position="284"/>
    </location>
</feature>
<feature type="transmembrane region" description="Helical" evidence="5">
    <location>
        <begin position="95"/>
        <end position="118"/>
    </location>
</feature>
<comment type="subcellular location">
    <subcellularLocation>
        <location evidence="1">Membrane</location>
    </subcellularLocation>
</comment>
<evidence type="ECO:0000313" key="8">
    <source>
        <dbReference type="Proteomes" id="UP000324629"/>
    </source>
</evidence>
<accession>A0A5J4N382</accession>
<evidence type="ECO:0000256" key="1">
    <source>
        <dbReference type="ARBA" id="ARBA00004370"/>
    </source>
</evidence>
<evidence type="ECO:0000256" key="2">
    <source>
        <dbReference type="ARBA" id="ARBA00022692"/>
    </source>
</evidence>
<dbReference type="PANTHER" id="PTHR45698">
    <property type="entry name" value="TRACE AMINE-ASSOCIATED RECEPTOR 19N-RELATED"/>
    <property type="match status" value="1"/>
</dbReference>
<dbReference type="GO" id="GO:0016020">
    <property type="term" value="C:membrane"/>
    <property type="evidence" value="ECO:0007669"/>
    <property type="project" value="UniProtKB-SubCell"/>
</dbReference>
<keyword evidence="4 5" id="KW-0472">Membrane</keyword>
<dbReference type="Proteomes" id="UP000324629">
    <property type="component" value="Unassembled WGS sequence"/>
</dbReference>
<dbReference type="Gene3D" id="1.20.1070.10">
    <property type="entry name" value="Rhodopsin 7-helix transmembrane proteins"/>
    <property type="match status" value="1"/>
</dbReference>
<evidence type="ECO:0000313" key="7">
    <source>
        <dbReference type="EMBL" id="KAA3669991.1"/>
    </source>
</evidence>
<feature type="transmembrane region" description="Helical" evidence="5">
    <location>
        <begin position="226"/>
        <end position="250"/>
    </location>
</feature>
<feature type="transmembrane region" description="Helical" evidence="5">
    <location>
        <begin position="44"/>
        <end position="64"/>
    </location>
</feature>
<dbReference type="CDD" id="cd00637">
    <property type="entry name" value="7tm_classA_rhodopsin-like"/>
    <property type="match status" value="1"/>
</dbReference>
<organism evidence="7 8">
    <name type="scientific">Paragonimus westermani</name>
    <dbReference type="NCBI Taxonomy" id="34504"/>
    <lineage>
        <taxon>Eukaryota</taxon>
        <taxon>Metazoa</taxon>
        <taxon>Spiralia</taxon>
        <taxon>Lophotrochozoa</taxon>
        <taxon>Platyhelminthes</taxon>
        <taxon>Trematoda</taxon>
        <taxon>Digenea</taxon>
        <taxon>Plagiorchiida</taxon>
        <taxon>Troglotremata</taxon>
        <taxon>Troglotrematidae</taxon>
        <taxon>Paragonimus</taxon>
    </lineage>
</organism>
<dbReference type="EMBL" id="QNGE01016979">
    <property type="protein sequence ID" value="KAA3669991.1"/>
    <property type="molecule type" value="Genomic_DNA"/>
</dbReference>